<name>A0A1G7FPU4_9EURY</name>
<dbReference type="Proteomes" id="UP000199076">
    <property type="component" value="Unassembled WGS sequence"/>
</dbReference>
<feature type="domain" description="DUF3592" evidence="1">
    <location>
        <begin position="35"/>
        <end position="117"/>
    </location>
</feature>
<dbReference type="AlphaFoldDB" id="A0A1G7FPU4"/>
<dbReference type="RefSeq" id="WP_092686967.1">
    <property type="nucleotide sequence ID" value="NZ_FNBK01000001.1"/>
</dbReference>
<protein>
    <recommendedName>
        <fullName evidence="1">DUF3592 domain-containing protein</fullName>
    </recommendedName>
</protein>
<dbReference type="Pfam" id="PF12158">
    <property type="entry name" value="DUF3592"/>
    <property type="match status" value="1"/>
</dbReference>
<gene>
    <name evidence="2" type="ORF">SAMN05216218_101289</name>
</gene>
<proteinExistence type="predicted"/>
<evidence type="ECO:0000313" key="3">
    <source>
        <dbReference type="Proteomes" id="UP000199076"/>
    </source>
</evidence>
<dbReference type="STRING" id="660518.SAMN05216218_101289"/>
<sequence length="156" mass="16602">MKGGIALAILGFAMLAASVGGIVPAVTGASGHDRVQATVVETGIEEFDDDEEYRPVVVYEYEIDGETYRSDNFYPGSTYPPYTEAKARDRISGYESGETVTMFVDLDDPDRAFLERQPLGERIVSLGGYAVGILIGAPLLVGGGKLTVSGLRSTGE</sequence>
<dbReference type="InterPro" id="IPR021994">
    <property type="entry name" value="DUF3592"/>
</dbReference>
<keyword evidence="3" id="KW-1185">Reference proteome</keyword>
<reference evidence="3" key="1">
    <citation type="submission" date="2016-10" db="EMBL/GenBank/DDBJ databases">
        <authorList>
            <person name="Varghese N."/>
            <person name="Submissions S."/>
        </authorList>
    </citation>
    <scope>NUCLEOTIDE SEQUENCE [LARGE SCALE GENOMIC DNA]</scope>
    <source>
        <strain evidence="3">IBRC-M 10760</strain>
    </source>
</reference>
<evidence type="ECO:0000313" key="2">
    <source>
        <dbReference type="EMBL" id="SDE77828.1"/>
    </source>
</evidence>
<accession>A0A1G7FPU4</accession>
<dbReference type="OrthoDB" id="186649at2157"/>
<evidence type="ECO:0000259" key="1">
    <source>
        <dbReference type="Pfam" id="PF12158"/>
    </source>
</evidence>
<dbReference type="EMBL" id="FNBK01000001">
    <property type="protein sequence ID" value="SDE77828.1"/>
    <property type="molecule type" value="Genomic_DNA"/>
</dbReference>
<organism evidence="2 3">
    <name type="scientific">Halorientalis regularis</name>
    <dbReference type="NCBI Taxonomy" id="660518"/>
    <lineage>
        <taxon>Archaea</taxon>
        <taxon>Methanobacteriati</taxon>
        <taxon>Methanobacteriota</taxon>
        <taxon>Stenosarchaea group</taxon>
        <taxon>Halobacteria</taxon>
        <taxon>Halobacteriales</taxon>
        <taxon>Haloarculaceae</taxon>
        <taxon>Halorientalis</taxon>
    </lineage>
</organism>